<dbReference type="GO" id="GO:0005783">
    <property type="term" value="C:endoplasmic reticulum"/>
    <property type="evidence" value="ECO:0007669"/>
    <property type="project" value="TreeGrafter"/>
</dbReference>
<feature type="signal peptide" evidence="3">
    <location>
        <begin position="1"/>
        <end position="16"/>
    </location>
</feature>
<dbReference type="Pfam" id="PF13899">
    <property type="entry name" value="Thioredoxin_7"/>
    <property type="match status" value="1"/>
</dbReference>
<dbReference type="PANTHER" id="PTHR15337">
    <property type="entry name" value="ANTERIOR GRADIENT PROTEIN-RELATED"/>
    <property type="match status" value="1"/>
</dbReference>
<organism evidence="4 5">
    <name type="scientific">Gasterosteus aculeatus aculeatus</name>
    <name type="common">three-spined stickleback</name>
    <dbReference type="NCBI Taxonomy" id="481459"/>
    <lineage>
        <taxon>Eukaryota</taxon>
        <taxon>Metazoa</taxon>
        <taxon>Chordata</taxon>
        <taxon>Craniata</taxon>
        <taxon>Vertebrata</taxon>
        <taxon>Euteleostomi</taxon>
        <taxon>Actinopterygii</taxon>
        <taxon>Neopterygii</taxon>
        <taxon>Teleostei</taxon>
        <taxon>Neoteleostei</taxon>
        <taxon>Acanthomorphata</taxon>
        <taxon>Eupercaria</taxon>
        <taxon>Perciformes</taxon>
        <taxon>Cottioidei</taxon>
        <taxon>Gasterosteales</taxon>
        <taxon>Gasterosteidae</taxon>
        <taxon>Gasterosteus</taxon>
    </lineage>
</organism>
<dbReference type="GeneTree" id="ENSGT00530000063273"/>
<dbReference type="Ensembl" id="ENSGACT00000037766.1">
    <property type="protein sequence ID" value="ENSGACP00000049188.1"/>
    <property type="gene ID" value="ENSGACG00000028188.1"/>
</dbReference>
<keyword evidence="5" id="KW-1185">Reference proteome</keyword>
<reference evidence="4 5" key="1">
    <citation type="journal article" date="2021" name="G3 (Bethesda)">
        <title>Improved contiguity of the threespine stickleback genome using long-read sequencing.</title>
        <authorList>
            <person name="Nath S."/>
            <person name="Shaw D.E."/>
            <person name="White M.A."/>
        </authorList>
    </citation>
    <scope>NUCLEOTIDE SEQUENCE [LARGE SCALE GENOMIC DNA]</scope>
    <source>
        <strain evidence="4 5">Lake Benthic</strain>
    </source>
</reference>
<feature type="chain" id="PRO_5042999935" evidence="3">
    <location>
        <begin position="17"/>
        <end position="162"/>
    </location>
</feature>
<dbReference type="CTD" id="335309"/>
<evidence type="ECO:0000313" key="5">
    <source>
        <dbReference type="Proteomes" id="UP000007635"/>
    </source>
</evidence>
<dbReference type="Gene3D" id="3.40.30.10">
    <property type="entry name" value="Glutaredoxin"/>
    <property type="match status" value="1"/>
</dbReference>
<dbReference type="InterPro" id="IPR051099">
    <property type="entry name" value="AGR/TXD"/>
</dbReference>
<reference evidence="4" key="2">
    <citation type="submission" date="2025-08" db="UniProtKB">
        <authorList>
            <consortium name="Ensembl"/>
        </authorList>
    </citation>
    <scope>IDENTIFICATION</scope>
</reference>
<dbReference type="Proteomes" id="UP000007635">
    <property type="component" value="Chromosome XVI"/>
</dbReference>
<dbReference type="SUPFAM" id="SSF52833">
    <property type="entry name" value="Thioredoxin-like"/>
    <property type="match status" value="1"/>
</dbReference>
<dbReference type="RefSeq" id="XP_040056765.1">
    <property type="nucleotide sequence ID" value="XM_040200831.1"/>
</dbReference>
<protein>
    <submittedName>
        <fullName evidence="4">Anterior gradient 1</fullName>
    </submittedName>
</protein>
<evidence type="ECO:0000256" key="2">
    <source>
        <dbReference type="ARBA" id="ARBA00038124"/>
    </source>
</evidence>
<dbReference type="FunFam" id="3.40.30.10:FF:000036">
    <property type="entry name" value="anterior gradient protein 2 homolog"/>
    <property type="match status" value="1"/>
</dbReference>
<keyword evidence="1 3" id="KW-0732">Signal</keyword>
<evidence type="ECO:0000313" key="4">
    <source>
        <dbReference type="Ensembl" id="ENSGACP00000049188.1"/>
    </source>
</evidence>
<sequence length="162" mass="18464">MLRFVVFALLLGVCASAGKQQKKKETPQSLSRGWGDGIRWVKSYKEGLSEMVKRKKPLMVIHHQDICPYSQALKKAFAADKSIQKMAGRDFIMLNLLNETADERIAPDGRYTPRILFLDQSNTVRTELVGKFPSHLYTYEPADMTLLAENMKKAQKMKKAEL</sequence>
<dbReference type="KEGG" id="gat:120833593"/>
<comment type="similarity">
    <text evidence="2">Belongs to the AGR family.</text>
</comment>
<accession>A0AAQ4QFK0</accession>
<dbReference type="AlphaFoldDB" id="A0AAQ4QFK0"/>
<dbReference type="PANTHER" id="PTHR15337:SF5">
    <property type="entry name" value="ANTERIOR GRADIENT PROTEIN 3"/>
    <property type="match status" value="1"/>
</dbReference>
<name>A0AAQ4QFK0_GASAC</name>
<proteinExistence type="inferred from homology"/>
<evidence type="ECO:0000256" key="3">
    <source>
        <dbReference type="SAM" id="SignalP"/>
    </source>
</evidence>
<evidence type="ECO:0000256" key="1">
    <source>
        <dbReference type="ARBA" id="ARBA00022729"/>
    </source>
</evidence>
<reference evidence="4" key="3">
    <citation type="submission" date="2025-09" db="UniProtKB">
        <authorList>
            <consortium name="Ensembl"/>
        </authorList>
    </citation>
    <scope>IDENTIFICATION</scope>
</reference>
<dbReference type="GeneID" id="120833593"/>
<dbReference type="InterPro" id="IPR036249">
    <property type="entry name" value="Thioredoxin-like_sf"/>
</dbReference>
<dbReference type="GO" id="GO:0031101">
    <property type="term" value="P:fin regeneration"/>
    <property type="evidence" value="ECO:0007669"/>
    <property type="project" value="Ensembl"/>
</dbReference>